<evidence type="ECO:0000256" key="12">
    <source>
        <dbReference type="RuleBase" id="RU363034"/>
    </source>
</evidence>
<reference evidence="15" key="2">
    <citation type="submission" date="2010-05" db="EMBL/GenBank/DDBJ databases">
        <authorList>
            <person name="Almeida L.G."/>
            <person name="Nicolas M.F."/>
            <person name="Souza R.C."/>
            <person name="Vasconcelos A.T.R."/>
        </authorList>
    </citation>
    <scope>NUCLEOTIDE SEQUENCE</scope>
</reference>
<dbReference type="STRING" id="43151.W5JLD5"/>
<keyword evidence="6" id="KW-0353">Hemolymph clotting</keyword>
<dbReference type="PROSITE" id="PS00134">
    <property type="entry name" value="TRYPSIN_HIS"/>
    <property type="match status" value="1"/>
</dbReference>
<evidence type="ECO:0000256" key="10">
    <source>
        <dbReference type="ARBA" id="ARBA00052079"/>
    </source>
</evidence>
<dbReference type="VEuPathDB" id="VectorBase:ADAC003333"/>
<dbReference type="PRINTS" id="PR00722">
    <property type="entry name" value="CHYMOTRYPSIN"/>
</dbReference>
<dbReference type="InterPro" id="IPR050430">
    <property type="entry name" value="Peptidase_S1"/>
</dbReference>
<gene>
    <name evidence="15" type="ORF">AND_003333</name>
</gene>
<keyword evidence="13" id="KW-0472">Membrane</keyword>
<dbReference type="Pfam" id="PF00089">
    <property type="entry name" value="Trypsin"/>
    <property type="match status" value="1"/>
</dbReference>
<dbReference type="InterPro" id="IPR018114">
    <property type="entry name" value="TRYPSIN_HIS"/>
</dbReference>
<dbReference type="PANTHER" id="PTHR24276">
    <property type="entry name" value="POLYSERASE-RELATED"/>
    <property type="match status" value="1"/>
</dbReference>
<dbReference type="eggNOG" id="KOG3627">
    <property type="taxonomic scope" value="Eukaryota"/>
</dbReference>
<dbReference type="InterPro" id="IPR001314">
    <property type="entry name" value="Peptidase_S1A"/>
</dbReference>
<keyword evidence="13" id="KW-1133">Transmembrane helix</keyword>
<dbReference type="PANTHER" id="PTHR24276:SF91">
    <property type="entry name" value="AT26814P-RELATED"/>
    <property type="match status" value="1"/>
</dbReference>
<dbReference type="InterPro" id="IPR001254">
    <property type="entry name" value="Trypsin_dom"/>
</dbReference>
<evidence type="ECO:0000313" key="17">
    <source>
        <dbReference type="Proteomes" id="UP000000673"/>
    </source>
</evidence>
<evidence type="ECO:0000256" key="7">
    <source>
        <dbReference type="ARBA" id="ARBA00022825"/>
    </source>
</evidence>
<keyword evidence="3" id="KW-0732">Signal</keyword>
<dbReference type="PROSITE" id="PS50240">
    <property type="entry name" value="TRYPSIN_DOM"/>
    <property type="match status" value="1"/>
</dbReference>
<evidence type="ECO:0000256" key="3">
    <source>
        <dbReference type="ARBA" id="ARBA00022729"/>
    </source>
</evidence>
<dbReference type="EnsemblMetazoa" id="ADAC003333-RA">
    <property type="protein sequence ID" value="ADAC003333-PA"/>
    <property type="gene ID" value="ADAC003333"/>
</dbReference>
<dbReference type="Gene3D" id="2.40.10.10">
    <property type="entry name" value="Trypsin-like serine proteases"/>
    <property type="match status" value="1"/>
</dbReference>
<evidence type="ECO:0000256" key="6">
    <source>
        <dbReference type="ARBA" id="ARBA00022820"/>
    </source>
</evidence>
<dbReference type="InterPro" id="IPR033116">
    <property type="entry name" value="TRYPSIN_SER"/>
</dbReference>
<evidence type="ECO:0000256" key="4">
    <source>
        <dbReference type="ARBA" id="ARBA00022757"/>
    </source>
</evidence>
<reference evidence="16" key="4">
    <citation type="submission" date="2015-06" db="UniProtKB">
        <authorList>
            <consortium name="EnsemblMetazoa"/>
        </authorList>
    </citation>
    <scope>IDENTIFICATION</scope>
</reference>
<comment type="similarity">
    <text evidence="9">Belongs to the peptidase S1 family. CLIP subfamily.</text>
</comment>
<keyword evidence="4" id="KW-0222">Digestion</keyword>
<evidence type="ECO:0000313" key="16">
    <source>
        <dbReference type="EnsemblMetazoa" id="ADAC003333-PA"/>
    </source>
</evidence>
<evidence type="ECO:0000259" key="14">
    <source>
        <dbReference type="PROSITE" id="PS50240"/>
    </source>
</evidence>
<accession>W5JLD5</accession>
<keyword evidence="5 12" id="KW-0378">Hydrolase</keyword>
<dbReference type="SMART" id="SM00020">
    <property type="entry name" value="Tryp_SPc"/>
    <property type="match status" value="1"/>
</dbReference>
<evidence type="ECO:0000256" key="2">
    <source>
        <dbReference type="ARBA" id="ARBA00022670"/>
    </source>
</evidence>
<feature type="domain" description="Peptidase S1" evidence="14">
    <location>
        <begin position="18"/>
        <end position="259"/>
    </location>
</feature>
<evidence type="ECO:0000256" key="13">
    <source>
        <dbReference type="SAM" id="Phobius"/>
    </source>
</evidence>
<protein>
    <recommendedName>
        <fullName evidence="11">limulus clotting factor C</fullName>
        <ecNumber evidence="11">3.4.21.84</ecNumber>
    </recommendedName>
</protein>
<evidence type="ECO:0000256" key="5">
    <source>
        <dbReference type="ARBA" id="ARBA00022801"/>
    </source>
</evidence>
<evidence type="ECO:0000256" key="9">
    <source>
        <dbReference type="ARBA" id="ARBA00024195"/>
    </source>
</evidence>
<keyword evidence="17" id="KW-1185">Reference proteome</keyword>
<sequence length="291" mass="30618">MLALSSLPTVVWTDQGRIIGGFEAIPEDTKHQVSLRLKHLEDRKFGWGHICGGSLIGARLVLTAAHCLMDSLGRPLGPQNYVIVGGGTERSTQTTDTFTSPISEIILHEAYDDELSRNDIALLRLSTAVPSAHPTLVAIPLWEETPVAGSQCQVSGWGTTASGVQESVERLMAVNITIVAMPICNGTDSYDGELAAGMLCAGEPAGGKDSCQGDSGGPLVCQGRLAGVVSFGNECGLEGFPGVYSDVAYYREWIRANGARALAANVWIALLALVSSVAVAALHGSWEANAR</sequence>
<reference evidence="15 17" key="1">
    <citation type="journal article" date="2010" name="BMC Genomics">
        <title>Combination of measures distinguishes pre-miRNAs from other stem-loops in the genome of the newly sequenced Anopheles darlingi.</title>
        <authorList>
            <person name="Mendes N.D."/>
            <person name="Freitas A.T."/>
            <person name="Vasconcelos A.T."/>
            <person name="Sagot M.F."/>
        </authorList>
    </citation>
    <scope>NUCLEOTIDE SEQUENCE</scope>
</reference>
<keyword evidence="8" id="KW-1015">Disulfide bond</keyword>
<evidence type="ECO:0000256" key="8">
    <source>
        <dbReference type="ARBA" id="ARBA00023157"/>
    </source>
</evidence>
<dbReference type="Proteomes" id="UP000000673">
    <property type="component" value="Unassembled WGS sequence"/>
</dbReference>
<dbReference type="FunFam" id="2.40.10.10:FF:000120">
    <property type="entry name" value="Putative serine protease"/>
    <property type="match status" value="1"/>
</dbReference>
<evidence type="ECO:0000256" key="11">
    <source>
        <dbReference type="ARBA" id="ARBA00066707"/>
    </source>
</evidence>
<dbReference type="GO" id="GO:0004252">
    <property type="term" value="F:serine-type endopeptidase activity"/>
    <property type="evidence" value="ECO:0007669"/>
    <property type="project" value="InterPro"/>
</dbReference>
<dbReference type="OMA" id="TIVAMPI"/>
<keyword evidence="7 12" id="KW-0720">Serine protease</keyword>
<dbReference type="GO" id="GO:0006508">
    <property type="term" value="P:proteolysis"/>
    <property type="evidence" value="ECO:0007669"/>
    <property type="project" value="UniProtKB-KW"/>
</dbReference>
<dbReference type="HOGENOM" id="CLU_006842_7_0_1"/>
<organism evidence="15">
    <name type="scientific">Anopheles darlingi</name>
    <name type="common">Mosquito</name>
    <dbReference type="NCBI Taxonomy" id="43151"/>
    <lineage>
        <taxon>Eukaryota</taxon>
        <taxon>Metazoa</taxon>
        <taxon>Ecdysozoa</taxon>
        <taxon>Arthropoda</taxon>
        <taxon>Hexapoda</taxon>
        <taxon>Insecta</taxon>
        <taxon>Pterygota</taxon>
        <taxon>Neoptera</taxon>
        <taxon>Endopterygota</taxon>
        <taxon>Diptera</taxon>
        <taxon>Nematocera</taxon>
        <taxon>Culicoidea</taxon>
        <taxon>Culicidae</taxon>
        <taxon>Anophelinae</taxon>
        <taxon>Anopheles</taxon>
    </lineage>
</organism>
<dbReference type="PROSITE" id="PS00135">
    <property type="entry name" value="TRYPSIN_SER"/>
    <property type="match status" value="1"/>
</dbReference>
<dbReference type="InterPro" id="IPR009003">
    <property type="entry name" value="Peptidase_S1_PA"/>
</dbReference>
<dbReference type="InterPro" id="IPR043504">
    <property type="entry name" value="Peptidase_S1_PA_chymotrypsin"/>
</dbReference>
<feature type="transmembrane region" description="Helical" evidence="13">
    <location>
        <begin position="261"/>
        <end position="282"/>
    </location>
</feature>
<dbReference type="EMBL" id="ADMH02000836">
    <property type="protein sequence ID" value="ETN64911.1"/>
    <property type="molecule type" value="Genomic_DNA"/>
</dbReference>
<dbReference type="SUPFAM" id="SSF50494">
    <property type="entry name" value="Trypsin-like serine proteases"/>
    <property type="match status" value="1"/>
</dbReference>
<evidence type="ECO:0000313" key="15">
    <source>
        <dbReference type="EMBL" id="ETN64911.1"/>
    </source>
</evidence>
<dbReference type="AlphaFoldDB" id="W5JLD5"/>
<dbReference type="GO" id="GO:0042381">
    <property type="term" value="P:hemolymph coagulation"/>
    <property type="evidence" value="ECO:0007669"/>
    <property type="project" value="UniProtKB-KW"/>
</dbReference>
<keyword evidence="13" id="KW-0812">Transmembrane</keyword>
<proteinExistence type="inferred from homology"/>
<evidence type="ECO:0000256" key="1">
    <source>
        <dbReference type="ARBA" id="ARBA00022659"/>
    </source>
</evidence>
<reference evidence="15" key="3">
    <citation type="journal article" date="2013" name="Nucleic Acids Res.">
        <title>The genome of Anopheles darlingi, the main neotropical malaria vector.</title>
        <authorList>
            <person name="Marinotti O."/>
            <person name="Cerqueira G.C."/>
            <person name="de Almeida L.G."/>
            <person name="Ferro M.I."/>
            <person name="Loreto E.L."/>
            <person name="Zaha A."/>
            <person name="Teixeira S.M."/>
            <person name="Wespiser A.R."/>
            <person name="Almeida E Silva A."/>
            <person name="Schlindwein A.D."/>
            <person name="Pacheco A.C."/>
            <person name="Silva A.L."/>
            <person name="Graveley B.R."/>
            <person name="Walenz B.P."/>
            <person name="Lima Bde A."/>
            <person name="Ribeiro C.A."/>
            <person name="Nunes-Silva C.G."/>
            <person name="de Carvalho C.R."/>
            <person name="Soares C.M."/>
            <person name="de Menezes C.B."/>
            <person name="Matiolli C."/>
            <person name="Caffrey D."/>
            <person name="Araujo D.A."/>
            <person name="de Oliveira D.M."/>
            <person name="Golenbock D."/>
            <person name="Grisard E.C."/>
            <person name="Fantinatti-Garboggini F."/>
            <person name="de Carvalho F.M."/>
            <person name="Barcellos F.G."/>
            <person name="Prosdocimi F."/>
            <person name="May G."/>
            <person name="Azevedo Junior G.M."/>
            <person name="Guimaraes G.M."/>
            <person name="Goldman G.H."/>
            <person name="Padilha I.Q."/>
            <person name="Batista Jda S."/>
            <person name="Ferro J.A."/>
            <person name="Ribeiro J.M."/>
            <person name="Fietto J.L."/>
            <person name="Dabbas K.M."/>
            <person name="Cerdeira L."/>
            <person name="Agnez-Lima L.F."/>
            <person name="Brocchi M."/>
            <person name="de Carvalho M.O."/>
            <person name="Teixeira Mde M."/>
            <person name="Diniz Maia Mde M."/>
            <person name="Goldman M.H."/>
            <person name="Cruz Schneider M.P."/>
            <person name="Felipe M.S."/>
            <person name="Hungria M."/>
            <person name="Nicolas M.F."/>
            <person name="Pereira M."/>
            <person name="Montes M.A."/>
            <person name="Cantao M.E."/>
            <person name="Vincentz M."/>
            <person name="Rafael M.S."/>
            <person name="Silverman N."/>
            <person name="Stoco P.H."/>
            <person name="Souza R.C."/>
            <person name="Vicentini R."/>
            <person name="Gazzinelli R.T."/>
            <person name="Neves Rde O."/>
            <person name="Silva R."/>
            <person name="Astolfi-Filho S."/>
            <person name="Maciel T.E."/>
            <person name="Urmenyi T.P."/>
            <person name="Tadei W.P."/>
            <person name="Camargo E.P."/>
            <person name="de Vasconcelos A.T."/>
        </authorList>
    </citation>
    <scope>NUCLEOTIDE SEQUENCE</scope>
</reference>
<dbReference type="VEuPathDB" id="VectorBase:ADAR2_000772"/>
<dbReference type="CDD" id="cd00190">
    <property type="entry name" value="Tryp_SPc"/>
    <property type="match status" value="1"/>
</dbReference>
<dbReference type="GO" id="GO:0007586">
    <property type="term" value="P:digestion"/>
    <property type="evidence" value="ECO:0007669"/>
    <property type="project" value="UniProtKB-KW"/>
</dbReference>
<keyword evidence="1" id="KW-0768">Sushi</keyword>
<keyword evidence="2 12" id="KW-0645">Protease</keyword>
<dbReference type="EC" id="3.4.21.84" evidence="11"/>
<name>W5JLD5_ANODA</name>
<comment type="catalytic activity">
    <reaction evidence="10">
        <text>Selective cleavage of 103-Arg-|-Ser-104 and 124-Ile-|-Ile-125 bonds in Limulus clotting factor B to form activated factor B. Cleavage of -Pro-Arg-|-Xaa- bonds in synthetic substrates.</text>
        <dbReference type="EC" id="3.4.21.84"/>
    </reaction>
</comment>